<name>A0A4V2JFW9_9BURK</name>
<dbReference type="OrthoDB" id="8595329at2"/>
<gene>
    <name evidence="2" type="ORF">EYS42_06900</name>
</gene>
<accession>A0A4V2JFW9</accession>
<organism evidence="2 3">
    <name type="scientific">Aquabacterium lacunae</name>
    <dbReference type="NCBI Taxonomy" id="2528630"/>
    <lineage>
        <taxon>Bacteria</taxon>
        <taxon>Pseudomonadati</taxon>
        <taxon>Pseudomonadota</taxon>
        <taxon>Betaproteobacteria</taxon>
        <taxon>Burkholderiales</taxon>
        <taxon>Aquabacterium</taxon>
    </lineage>
</organism>
<protein>
    <submittedName>
        <fullName evidence="2">Uncharacterized protein</fullName>
    </submittedName>
</protein>
<reference evidence="2 3" key="1">
    <citation type="submission" date="2019-02" db="EMBL/GenBank/DDBJ databases">
        <title>Aquabacterium sp. strain KMB7.</title>
        <authorList>
            <person name="Chen W.-M."/>
        </authorList>
    </citation>
    <scope>NUCLEOTIDE SEQUENCE [LARGE SCALE GENOMIC DNA]</scope>
    <source>
        <strain evidence="2 3">KMB7</strain>
    </source>
</reference>
<feature type="transmembrane region" description="Helical" evidence="1">
    <location>
        <begin position="57"/>
        <end position="75"/>
    </location>
</feature>
<comment type="caution">
    <text evidence="2">The sequence shown here is derived from an EMBL/GenBank/DDBJ whole genome shotgun (WGS) entry which is preliminary data.</text>
</comment>
<dbReference type="AlphaFoldDB" id="A0A4V2JFW9"/>
<dbReference type="EMBL" id="SIXI01000002">
    <property type="protein sequence ID" value="TBO32886.1"/>
    <property type="molecule type" value="Genomic_DNA"/>
</dbReference>
<keyword evidence="1" id="KW-0472">Membrane</keyword>
<dbReference type="RefSeq" id="WP_130967094.1">
    <property type="nucleotide sequence ID" value="NZ_SIXI01000002.1"/>
</dbReference>
<keyword evidence="1" id="KW-0812">Transmembrane</keyword>
<keyword evidence="1" id="KW-1133">Transmembrane helix</keyword>
<sequence length="116" mass="13637">MNVTAVPQVSRRLPFRQLLYRYWFFDWLFKDVNRATLMERAAAWRHNQEQARWLPLYLRRWAILTVLSFAVGMLMEHGLRAPVLSAVLYINAIFGFTFNAVTSVILLGFKFLPGPF</sequence>
<feature type="transmembrane region" description="Helical" evidence="1">
    <location>
        <begin position="87"/>
        <end position="109"/>
    </location>
</feature>
<evidence type="ECO:0000313" key="3">
    <source>
        <dbReference type="Proteomes" id="UP000292120"/>
    </source>
</evidence>
<dbReference type="Proteomes" id="UP000292120">
    <property type="component" value="Unassembled WGS sequence"/>
</dbReference>
<evidence type="ECO:0000313" key="2">
    <source>
        <dbReference type="EMBL" id="TBO32886.1"/>
    </source>
</evidence>
<proteinExistence type="predicted"/>
<keyword evidence="3" id="KW-1185">Reference proteome</keyword>
<evidence type="ECO:0000256" key="1">
    <source>
        <dbReference type="SAM" id="Phobius"/>
    </source>
</evidence>